<comment type="caution">
    <text evidence="1">The sequence shown here is derived from an EMBL/GenBank/DDBJ whole genome shotgun (WGS) entry which is preliminary data.</text>
</comment>
<evidence type="ECO:0000313" key="1">
    <source>
        <dbReference type="EMBL" id="KAK7378441.1"/>
    </source>
</evidence>
<dbReference type="Proteomes" id="UP001374584">
    <property type="component" value="Unassembled WGS sequence"/>
</dbReference>
<dbReference type="EMBL" id="JAYMYR010000002">
    <property type="protein sequence ID" value="KAK7378441.1"/>
    <property type="molecule type" value="Genomic_DNA"/>
</dbReference>
<evidence type="ECO:0000313" key="2">
    <source>
        <dbReference type="Proteomes" id="UP001374584"/>
    </source>
</evidence>
<organism evidence="1 2">
    <name type="scientific">Phaseolus coccineus</name>
    <name type="common">Scarlet runner bean</name>
    <name type="synonym">Phaseolus multiflorus</name>
    <dbReference type="NCBI Taxonomy" id="3886"/>
    <lineage>
        <taxon>Eukaryota</taxon>
        <taxon>Viridiplantae</taxon>
        <taxon>Streptophyta</taxon>
        <taxon>Embryophyta</taxon>
        <taxon>Tracheophyta</taxon>
        <taxon>Spermatophyta</taxon>
        <taxon>Magnoliopsida</taxon>
        <taxon>eudicotyledons</taxon>
        <taxon>Gunneridae</taxon>
        <taxon>Pentapetalae</taxon>
        <taxon>rosids</taxon>
        <taxon>fabids</taxon>
        <taxon>Fabales</taxon>
        <taxon>Fabaceae</taxon>
        <taxon>Papilionoideae</taxon>
        <taxon>50 kb inversion clade</taxon>
        <taxon>NPAAA clade</taxon>
        <taxon>indigoferoid/millettioid clade</taxon>
        <taxon>Phaseoleae</taxon>
        <taxon>Phaseolus</taxon>
    </lineage>
</organism>
<accession>A0AAN9RMY5</accession>
<name>A0AAN9RMY5_PHACN</name>
<keyword evidence="2" id="KW-1185">Reference proteome</keyword>
<proteinExistence type="predicted"/>
<reference evidence="1 2" key="1">
    <citation type="submission" date="2024-01" db="EMBL/GenBank/DDBJ databases">
        <title>The genomes of 5 underutilized Papilionoideae crops provide insights into root nodulation and disease resistanc.</title>
        <authorList>
            <person name="Jiang F."/>
        </authorList>
    </citation>
    <scope>NUCLEOTIDE SEQUENCE [LARGE SCALE GENOMIC DNA]</scope>
    <source>
        <strain evidence="1">JINMINGXINNONG_FW02</strain>
        <tissue evidence="1">Leaves</tissue>
    </source>
</reference>
<sequence>MHGVNTAGMYTVGIVQNDKPNNFWIVTLITASTVVENDDGDGGGYVRGVECAFGHGGHEIQRGNLRVGRIFNGNGGLALAGFLKIGFGSS</sequence>
<gene>
    <name evidence="1" type="ORF">VNO80_03883</name>
</gene>
<protein>
    <submittedName>
        <fullName evidence="1">Uncharacterized protein</fullName>
    </submittedName>
</protein>
<dbReference type="AlphaFoldDB" id="A0AAN9RMY5"/>